<dbReference type="Proteomes" id="UP000284842">
    <property type="component" value="Unassembled WGS sequence"/>
</dbReference>
<dbReference type="AlphaFoldDB" id="A0A409VEL8"/>
<proteinExistence type="predicted"/>
<dbReference type="EMBL" id="NHTK01006112">
    <property type="protein sequence ID" value="PPQ63737.1"/>
    <property type="molecule type" value="Genomic_DNA"/>
</dbReference>
<gene>
    <name evidence="1" type="ORF">CVT24_004246</name>
</gene>
<dbReference type="Gene3D" id="2.60.120.260">
    <property type="entry name" value="Galactose-binding domain-like"/>
    <property type="match status" value="1"/>
</dbReference>
<name>A0A409VEL8_9AGAR</name>
<accession>A0A409VEL8</accession>
<dbReference type="OrthoDB" id="2564234at2759"/>
<dbReference type="STRING" id="181874.A0A409VEL8"/>
<protein>
    <submittedName>
        <fullName evidence="1">Uncharacterized protein</fullName>
    </submittedName>
</protein>
<evidence type="ECO:0000313" key="2">
    <source>
        <dbReference type="Proteomes" id="UP000284842"/>
    </source>
</evidence>
<comment type="caution">
    <text evidence="1">The sequence shown here is derived from an EMBL/GenBank/DDBJ whole genome shotgun (WGS) entry which is preliminary data.</text>
</comment>
<keyword evidence="2" id="KW-1185">Reference proteome</keyword>
<sequence>MPSYQSVFKDTTPAIVYSSEWRAVSSEDDPLLDQYGQATATFSNTTGATMTLRFFGNNVGIYGSKRPDHGLFNVTIDGNTYPTLNGSSPSPLFNQTLFNTTLDNGPHTMVLTNIGNTTLDVDYLALNAFVGTPDETLGSDTFQDDHPNFQYTGNWVATQRPGTYSGSSAHITRDPEATVRHTFQGITYSLDRVSFFKR</sequence>
<reference evidence="1 2" key="1">
    <citation type="journal article" date="2018" name="Evol. Lett.">
        <title>Horizontal gene cluster transfer increased hallucinogenic mushroom diversity.</title>
        <authorList>
            <person name="Reynolds H.T."/>
            <person name="Vijayakumar V."/>
            <person name="Gluck-Thaler E."/>
            <person name="Korotkin H.B."/>
            <person name="Matheny P.B."/>
            <person name="Slot J.C."/>
        </authorList>
    </citation>
    <scope>NUCLEOTIDE SEQUENCE [LARGE SCALE GENOMIC DNA]</scope>
    <source>
        <strain evidence="1 2">2629</strain>
    </source>
</reference>
<organism evidence="1 2">
    <name type="scientific">Panaeolus cyanescens</name>
    <dbReference type="NCBI Taxonomy" id="181874"/>
    <lineage>
        <taxon>Eukaryota</taxon>
        <taxon>Fungi</taxon>
        <taxon>Dikarya</taxon>
        <taxon>Basidiomycota</taxon>
        <taxon>Agaricomycotina</taxon>
        <taxon>Agaricomycetes</taxon>
        <taxon>Agaricomycetidae</taxon>
        <taxon>Agaricales</taxon>
        <taxon>Agaricineae</taxon>
        <taxon>Galeropsidaceae</taxon>
        <taxon>Panaeolus</taxon>
    </lineage>
</organism>
<evidence type="ECO:0000313" key="1">
    <source>
        <dbReference type="EMBL" id="PPQ63737.1"/>
    </source>
</evidence>
<dbReference type="InParanoid" id="A0A409VEL8"/>